<evidence type="ECO:0000256" key="11">
    <source>
        <dbReference type="ARBA" id="ARBA00023136"/>
    </source>
</evidence>
<keyword evidence="10" id="KW-0406">Ion transport</keyword>
<sequence>MSNKENQKSKIKNQKSVYPFVSSVIVFILSLSYAAAVFAMEGEGSGGSDWQSWLWKIVNFAILLFILLKFLTKPMKDFFKQRTELIEKSLSEAREAKELAQKALKEVEEKLTLKDQEIERIIESAKQSGQAEHDSLIEQGKEMSEKIRAQARTNIEMELKNAKASLRAEASGLALKLAEKRLREKLTEEEQLRLLEESIKRLEG</sequence>
<keyword evidence="4" id="KW-0813">Transport</keyword>
<evidence type="ECO:0000256" key="14">
    <source>
        <dbReference type="SAM" id="Coils"/>
    </source>
</evidence>
<keyword evidence="8" id="KW-0375">Hydrogen ion transport</keyword>
<protein>
    <recommendedName>
        <fullName evidence="17">ATP synthase F0 sector subunit b</fullName>
    </recommendedName>
</protein>
<keyword evidence="6" id="KW-0138">CF(0)</keyword>
<keyword evidence="5" id="KW-1003">Cell membrane</keyword>
<evidence type="ECO:0008006" key="17">
    <source>
        <dbReference type="Google" id="ProtNLM"/>
    </source>
</evidence>
<evidence type="ECO:0000256" key="4">
    <source>
        <dbReference type="ARBA" id="ARBA00022448"/>
    </source>
</evidence>
<evidence type="ECO:0000256" key="1">
    <source>
        <dbReference type="ARBA" id="ARBA00004167"/>
    </source>
</evidence>
<evidence type="ECO:0000256" key="2">
    <source>
        <dbReference type="ARBA" id="ARBA00004308"/>
    </source>
</evidence>
<dbReference type="EMBL" id="UOGH01000216">
    <property type="protein sequence ID" value="VAX31817.1"/>
    <property type="molecule type" value="Genomic_DNA"/>
</dbReference>
<dbReference type="GO" id="GO:0012505">
    <property type="term" value="C:endomembrane system"/>
    <property type="evidence" value="ECO:0007669"/>
    <property type="project" value="UniProtKB-SubCell"/>
</dbReference>
<evidence type="ECO:0000256" key="12">
    <source>
        <dbReference type="ARBA" id="ARBA00023310"/>
    </source>
</evidence>
<dbReference type="InterPro" id="IPR050059">
    <property type="entry name" value="ATP_synthase_B_chain"/>
</dbReference>
<evidence type="ECO:0000313" key="16">
    <source>
        <dbReference type="EMBL" id="VAX31817.1"/>
    </source>
</evidence>
<dbReference type="PANTHER" id="PTHR33445">
    <property type="entry name" value="ATP SYNTHASE SUBUNIT B', CHLOROPLASTIC"/>
    <property type="match status" value="1"/>
</dbReference>
<organism evidence="16">
    <name type="scientific">hydrothermal vent metagenome</name>
    <dbReference type="NCBI Taxonomy" id="652676"/>
    <lineage>
        <taxon>unclassified sequences</taxon>
        <taxon>metagenomes</taxon>
        <taxon>ecological metagenomes</taxon>
    </lineage>
</organism>
<accession>A0A3B1DT57</accession>
<evidence type="ECO:0000256" key="9">
    <source>
        <dbReference type="ARBA" id="ARBA00022989"/>
    </source>
</evidence>
<evidence type="ECO:0000256" key="13">
    <source>
        <dbReference type="ARBA" id="ARBA00025198"/>
    </source>
</evidence>
<keyword evidence="11 15" id="KW-0472">Membrane</keyword>
<evidence type="ECO:0000256" key="15">
    <source>
        <dbReference type="SAM" id="Phobius"/>
    </source>
</evidence>
<dbReference type="HAMAP" id="MF_01398">
    <property type="entry name" value="ATP_synth_b_bprime"/>
    <property type="match status" value="1"/>
</dbReference>
<feature type="transmembrane region" description="Helical" evidence="15">
    <location>
        <begin position="52"/>
        <end position="72"/>
    </location>
</feature>
<comment type="similarity">
    <text evidence="3">Belongs to the ATPase B chain family.</text>
</comment>
<feature type="coiled-coil region" evidence="14">
    <location>
        <begin position="86"/>
        <end position="124"/>
    </location>
</feature>
<keyword evidence="9 15" id="KW-1133">Transmembrane helix</keyword>
<dbReference type="Pfam" id="PF00430">
    <property type="entry name" value="ATP-synt_B"/>
    <property type="match status" value="1"/>
</dbReference>
<dbReference type="SUPFAM" id="SSF81573">
    <property type="entry name" value="F1F0 ATP synthase subunit B, membrane domain"/>
    <property type="match status" value="1"/>
</dbReference>
<gene>
    <name evidence="16" type="ORF">MNBD_NITROSPIRAE02-258</name>
</gene>
<evidence type="ECO:0000256" key="3">
    <source>
        <dbReference type="ARBA" id="ARBA00005513"/>
    </source>
</evidence>
<feature type="transmembrane region" description="Helical" evidence="15">
    <location>
        <begin position="20"/>
        <end position="40"/>
    </location>
</feature>
<proteinExistence type="inferred from homology"/>
<dbReference type="CDD" id="cd06503">
    <property type="entry name" value="ATP-synt_Fo_b"/>
    <property type="match status" value="1"/>
</dbReference>
<comment type="function">
    <text evidence="13">F(1)F(0) ATP synthase produces ATP from ADP in the presence of a proton or sodium gradient. F-type ATPases consist of two structural domains, F(1) containing the extramembraneous catalytic core and F(0) containing the membrane proton channel, linked together by a central stalk and a peripheral stalk. During catalysis, ATP synthesis in the catalytic domain of F(1) is coupled via a rotary mechanism of the central stalk subunits to proton translocation.</text>
</comment>
<evidence type="ECO:0000256" key="5">
    <source>
        <dbReference type="ARBA" id="ARBA00022475"/>
    </source>
</evidence>
<dbReference type="GO" id="GO:0045259">
    <property type="term" value="C:proton-transporting ATP synthase complex"/>
    <property type="evidence" value="ECO:0007669"/>
    <property type="project" value="UniProtKB-KW"/>
</dbReference>
<evidence type="ECO:0000256" key="10">
    <source>
        <dbReference type="ARBA" id="ARBA00023065"/>
    </source>
</evidence>
<dbReference type="InterPro" id="IPR028987">
    <property type="entry name" value="ATP_synth_B-like_membr_sf"/>
</dbReference>
<dbReference type="InterPro" id="IPR005864">
    <property type="entry name" value="ATP_synth_F0_bsu_bac"/>
</dbReference>
<keyword evidence="12" id="KW-0066">ATP synthesis</keyword>
<dbReference type="AlphaFoldDB" id="A0A3B1DT57"/>
<name>A0A3B1DT57_9ZZZZ</name>
<dbReference type="InterPro" id="IPR002146">
    <property type="entry name" value="ATP_synth_b/b'su_bac/chlpt"/>
</dbReference>
<keyword evidence="7 15" id="KW-0812">Transmembrane</keyword>
<evidence type="ECO:0000256" key="7">
    <source>
        <dbReference type="ARBA" id="ARBA00022692"/>
    </source>
</evidence>
<dbReference type="PANTHER" id="PTHR33445:SF1">
    <property type="entry name" value="ATP SYNTHASE SUBUNIT B"/>
    <property type="match status" value="1"/>
</dbReference>
<comment type="subcellular location">
    <subcellularLocation>
        <location evidence="2">Endomembrane system</location>
    </subcellularLocation>
    <subcellularLocation>
        <location evidence="1">Membrane</location>
        <topology evidence="1">Single-pass membrane protein</topology>
    </subcellularLocation>
</comment>
<keyword evidence="14" id="KW-0175">Coiled coil</keyword>
<reference evidence="16" key="1">
    <citation type="submission" date="2018-06" db="EMBL/GenBank/DDBJ databases">
        <authorList>
            <person name="Zhirakovskaya E."/>
        </authorList>
    </citation>
    <scope>NUCLEOTIDE SEQUENCE</scope>
</reference>
<evidence type="ECO:0000256" key="8">
    <source>
        <dbReference type="ARBA" id="ARBA00022781"/>
    </source>
</evidence>
<evidence type="ECO:0000256" key="6">
    <source>
        <dbReference type="ARBA" id="ARBA00022547"/>
    </source>
</evidence>
<dbReference type="NCBIfam" id="TIGR01144">
    <property type="entry name" value="ATP_synt_b"/>
    <property type="match status" value="1"/>
</dbReference>
<dbReference type="GO" id="GO:0015986">
    <property type="term" value="P:proton motive force-driven ATP synthesis"/>
    <property type="evidence" value="ECO:0007669"/>
    <property type="project" value="InterPro"/>
</dbReference>
<dbReference type="GO" id="GO:0046961">
    <property type="term" value="F:proton-transporting ATPase activity, rotational mechanism"/>
    <property type="evidence" value="ECO:0007669"/>
    <property type="project" value="TreeGrafter"/>
</dbReference>